<dbReference type="EMBL" id="NPEF01000021">
    <property type="protein sequence ID" value="PJZ94266.1"/>
    <property type="molecule type" value="Genomic_DNA"/>
</dbReference>
<reference evidence="1" key="1">
    <citation type="submission" date="2017-07" db="EMBL/GenBank/DDBJ databases">
        <title>Leptospira spp. isolated from tropical soils.</title>
        <authorList>
            <person name="Thibeaux R."/>
            <person name="Iraola G."/>
            <person name="Ferres I."/>
            <person name="Bierque E."/>
            <person name="Girault D."/>
            <person name="Soupe-Gilbert M.-E."/>
            <person name="Picardeau M."/>
            <person name="Goarant C."/>
        </authorList>
    </citation>
    <scope>NUCLEOTIDE SEQUENCE [LARGE SCALE GENOMIC DNA]</scope>
    <source>
        <strain evidence="1">ATI7-C-A5</strain>
    </source>
</reference>
<evidence type="ECO:0000313" key="1">
    <source>
        <dbReference type="EMBL" id="PJZ94266.1"/>
    </source>
</evidence>
<organism evidence="1">
    <name type="scientific">Leptospira ellisii</name>
    <dbReference type="NCBI Taxonomy" id="2023197"/>
    <lineage>
        <taxon>Bacteria</taxon>
        <taxon>Pseudomonadati</taxon>
        <taxon>Spirochaetota</taxon>
        <taxon>Spirochaetia</taxon>
        <taxon>Leptospirales</taxon>
        <taxon>Leptospiraceae</taxon>
        <taxon>Leptospira</taxon>
    </lineage>
</organism>
<proteinExistence type="predicted"/>
<protein>
    <submittedName>
        <fullName evidence="1">Uncharacterized protein</fullName>
    </submittedName>
</protein>
<gene>
    <name evidence="1" type="ORF">CH379_03470</name>
</gene>
<comment type="caution">
    <text evidence="1">The sequence shown here is derived from an EMBL/GenBank/DDBJ whole genome shotgun (WGS) entry which is preliminary data.</text>
</comment>
<accession>A0A2N0BCK7</accession>
<accession>A0A2N0BNJ5</accession>
<name>A0A2N0BCK7_9LEPT</name>
<sequence length="119" mass="13737">MRNFPNPSSKRKTERADRFCRLLRSRLVVAKTFSSTRIFPGIPNFHRFAREARGVPASFVGTIVNVARSLPREERNSFDPARSNFYRQTVRELPAYLHKRPLSETDAPQNIGTCRRNSS</sequence>
<dbReference type="AlphaFoldDB" id="A0A2N0BCK7"/>